<dbReference type="Proteomes" id="UP000275078">
    <property type="component" value="Unassembled WGS sequence"/>
</dbReference>
<feature type="region of interest" description="Disordered" evidence="1">
    <location>
        <begin position="134"/>
        <end position="206"/>
    </location>
</feature>
<accession>A0A3N4HTX3</accession>
<dbReference type="AlphaFoldDB" id="A0A3N4HTX3"/>
<evidence type="ECO:0000313" key="3">
    <source>
        <dbReference type="Proteomes" id="UP000275078"/>
    </source>
</evidence>
<sequence length="206" mass="22160">MTQQSTSSLHRPSRINISAILGIKRRDRVEPTMTYNSSGMLVRNPALRKRRGVTTALRRVPSVVEPSPPPARAPTTTTTKPATTWVKTSLPGLYLQETIFNIQPSAYGSLPPGRDIRSANATTELLLRTTDTAKATKDASTARPKAVTKRSQSGGSFVTEEMKERIREGIKKKRTLTGDGGMEGGAGREDGGKRVKVGGGDAGLMD</sequence>
<keyword evidence="3" id="KW-1185">Reference proteome</keyword>
<proteinExistence type="predicted"/>
<evidence type="ECO:0000256" key="1">
    <source>
        <dbReference type="SAM" id="MobiDB-lite"/>
    </source>
</evidence>
<protein>
    <submittedName>
        <fullName evidence="2">Uncharacterized protein</fullName>
    </submittedName>
</protein>
<dbReference type="EMBL" id="ML119743">
    <property type="protein sequence ID" value="RPA76486.1"/>
    <property type="molecule type" value="Genomic_DNA"/>
</dbReference>
<reference evidence="2 3" key="1">
    <citation type="journal article" date="2018" name="Nat. Ecol. Evol.">
        <title>Pezizomycetes genomes reveal the molecular basis of ectomycorrhizal truffle lifestyle.</title>
        <authorList>
            <person name="Murat C."/>
            <person name="Payen T."/>
            <person name="Noel B."/>
            <person name="Kuo A."/>
            <person name="Morin E."/>
            <person name="Chen J."/>
            <person name="Kohler A."/>
            <person name="Krizsan K."/>
            <person name="Balestrini R."/>
            <person name="Da Silva C."/>
            <person name="Montanini B."/>
            <person name="Hainaut M."/>
            <person name="Levati E."/>
            <person name="Barry K.W."/>
            <person name="Belfiori B."/>
            <person name="Cichocki N."/>
            <person name="Clum A."/>
            <person name="Dockter R.B."/>
            <person name="Fauchery L."/>
            <person name="Guy J."/>
            <person name="Iotti M."/>
            <person name="Le Tacon F."/>
            <person name="Lindquist E.A."/>
            <person name="Lipzen A."/>
            <person name="Malagnac F."/>
            <person name="Mello A."/>
            <person name="Molinier V."/>
            <person name="Miyauchi S."/>
            <person name="Poulain J."/>
            <person name="Riccioni C."/>
            <person name="Rubini A."/>
            <person name="Sitrit Y."/>
            <person name="Splivallo R."/>
            <person name="Traeger S."/>
            <person name="Wang M."/>
            <person name="Zifcakova L."/>
            <person name="Wipf D."/>
            <person name="Zambonelli A."/>
            <person name="Paolocci F."/>
            <person name="Nowrousian M."/>
            <person name="Ottonello S."/>
            <person name="Baldrian P."/>
            <person name="Spatafora J.W."/>
            <person name="Henrissat B."/>
            <person name="Nagy L.G."/>
            <person name="Aury J.M."/>
            <person name="Wincker P."/>
            <person name="Grigoriev I.V."/>
            <person name="Bonfante P."/>
            <person name="Martin F.M."/>
        </authorList>
    </citation>
    <scope>NUCLEOTIDE SEQUENCE [LARGE SCALE GENOMIC DNA]</scope>
    <source>
        <strain evidence="2 3">RN42</strain>
    </source>
</reference>
<gene>
    <name evidence="2" type="ORF">BJ508DRAFT_310994</name>
</gene>
<organism evidence="2 3">
    <name type="scientific">Ascobolus immersus RN42</name>
    <dbReference type="NCBI Taxonomy" id="1160509"/>
    <lineage>
        <taxon>Eukaryota</taxon>
        <taxon>Fungi</taxon>
        <taxon>Dikarya</taxon>
        <taxon>Ascomycota</taxon>
        <taxon>Pezizomycotina</taxon>
        <taxon>Pezizomycetes</taxon>
        <taxon>Pezizales</taxon>
        <taxon>Ascobolaceae</taxon>
        <taxon>Ascobolus</taxon>
    </lineage>
</organism>
<name>A0A3N4HTX3_ASCIM</name>
<feature type="compositionally biased region" description="Basic and acidic residues" evidence="1">
    <location>
        <begin position="160"/>
        <end position="169"/>
    </location>
</feature>
<feature type="compositionally biased region" description="Gly residues" evidence="1">
    <location>
        <begin position="197"/>
        <end position="206"/>
    </location>
</feature>
<evidence type="ECO:0000313" key="2">
    <source>
        <dbReference type="EMBL" id="RPA76486.1"/>
    </source>
</evidence>